<feature type="region of interest" description="Disordered" evidence="1">
    <location>
        <begin position="62"/>
        <end position="90"/>
    </location>
</feature>
<gene>
    <name evidence="2" type="ORF">ASZ90_008964</name>
</gene>
<dbReference type="AlphaFoldDB" id="A0A0W8FK66"/>
<sequence>MAKQMQRASPAMVEKSLSGVKFPANRQDLIAKAQENNAEQSIIDTLRGLPERSYNSPIDISKAMGESMAEPAAATSEGQRGLAAASEETRERVAKMGGEASVSTATAVSAAEVQKYLKGIDYPTDKKGIVDQAQKNGAPNEVISILNRIDDQQYGSTTDVSRAIGKIL</sequence>
<name>A0A0W8FK66_9ZZZZ</name>
<accession>A0A0W8FK66</accession>
<evidence type="ECO:0000256" key="1">
    <source>
        <dbReference type="SAM" id="MobiDB-lite"/>
    </source>
</evidence>
<protein>
    <submittedName>
        <fullName evidence="2">Antigen</fullName>
    </submittedName>
</protein>
<dbReference type="Pfam" id="PF11387">
    <property type="entry name" value="DUF2795"/>
    <property type="match status" value="2"/>
</dbReference>
<reference evidence="2" key="1">
    <citation type="journal article" date="2015" name="Proc. Natl. Acad. Sci. U.S.A.">
        <title>Networks of energetic and metabolic interactions define dynamics in microbial communities.</title>
        <authorList>
            <person name="Embree M."/>
            <person name="Liu J.K."/>
            <person name="Al-Bassam M.M."/>
            <person name="Zengler K."/>
        </authorList>
    </citation>
    <scope>NUCLEOTIDE SEQUENCE</scope>
</reference>
<dbReference type="InterPro" id="IPR021527">
    <property type="entry name" value="DUF2795"/>
</dbReference>
<organism evidence="2">
    <name type="scientific">hydrocarbon metagenome</name>
    <dbReference type="NCBI Taxonomy" id="938273"/>
    <lineage>
        <taxon>unclassified sequences</taxon>
        <taxon>metagenomes</taxon>
        <taxon>ecological metagenomes</taxon>
    </lineage>
</organism>
<dbReference type="EMBL" id="LNQE01001078">
    <property type="protein sequence ID" value="KUG21287.1"/>
    <property type="molecule type" value="Genomic_DNA"/>
</dbReference>
<evidence type="ECO:0000313" key="2">
    <source>
        <dbReference type="EMBL" id="KUG21287.1"/>
    </source>
</evidence>
<proteinExistence type="predicted"/>
<comment type="caution">
    <text evidence="2">The sequence shown here is derived from an EMBL/GenBank/DDBJ whole genome shotgun (WGS) entry which is preliminary data.</text>
</comment>